<dbReference type="SUPFAM" id="SSF81345">
    <property type="entry name" value="ABC transporter involved in vitamin B12 uptake, BtuC"/>
    <property type="match status" value="1"/>
</dbReference>
<feature type="transmembrane region" description="Helical" evidence="9">
    <location>
        <begin position="351"/>
        <end position="369"/>
    </location>
</feature>
<dbReference type="GO" id="GO:0005886">
    <property type="term" value="C:plasma membrane"/>
    <property type="evidence" value="ECO:0007669"/>
    <property type="project" value="UniProtKB-SubCell"/>
</dbReference>
<keyword evidence="7 9" id="KW-0472">Membrane</keyword>
<comment type="similarity">
    <text evidence="2">Belongs to the binding-protein-dependent transport system permease family. FecCD subfamily.</text>
</comment>
<dbReference type="PANTHER" id="PTHR30472:SF1">
    <property type="entry name" value="FE(3+) DICITRATE TRANSPORT SYSTEM PERMEASE PROTEIN FECC-RELATED"/>
    <property type="match status" value="1"/>
</dbReference>
<gene>
    <name evidence="10" type="ORF">HNR09_000959</name>
</gene>
<comment type="subcellular location">
    <subcellularLocation>
        <location evidence="1">Cell membrane</location>
        <topology evidence="1">Multi-pass membrane protein</topology>
    </subcellularLocation>
</comment>
<comment type="caution">
    <text evidence="10">The sequence shown here is derived from an EMBL/GenBank/DDBJ whole genome shotgun (WGS) entry which is preliminary data.</text>
</comment>
<feature type="transmembrane region" description="Helical" evidence="9">
    <location>
        <begin position="106"/>
        <end position="123"/>
    </location>
</feature>
<dbReference type="Pfam" id="PF01032">
    <property type="entry name" value="FecCD"/>
    <property type="match status" value="1"/>
</dbReference>
<evidence type="ECO:0000256" key="7">
    <source>
        <dbReference type="ARBA" id="ARBA00023136"/>
    </source>
</evidence>
<accession>A0A7Z0GMC8</accession>
<feature type="transmembrane region" description="Helical" evidence="9">
    <location>
        <begin position="322"/>
        <end position="345"/>
    </location>
</feature>
<feature type="transmembrane region" description="Helical" evidence="9">
    <location>
        <begin position="277"/>
        <end position="310"/>
    </location>
</feature>
<dbReference type="Proteomes" id="UP000535437">
    <property type="component" value="Unassembled WGS sequence"/>
</dbReference>
<keyword evidence="4" id="KW-1003">Cell membrane</keyword>
<evidence type="ECO:0000256" key="8">
    <source>
        <dbReference type="SAM" id="MobiDB-lite"/>
    </source>
</evidence>
<evidence type="ECO:0000256" key="9">
    <source>
        <dbReference type="SAM" id="Phobius"/>
    </source>
</evidence>
<feature type="transmembrane region" description="Helical" evidence="9">
    <location>
        <begin position="193"/>
        <end position="214"/>
    </location>
</feature>
<dbReference type="PANTHER" id="PTHR30472">
    <property type="entry name" value="FERRIC ENTEROBACTIN TRANSPORT SYSTEM PERMEASE PROTEIN"/>
    <property type="match status" value="1"/>
</dbReference>
<proteinExistence type="inferred from homology"/>
<dbReference type="GO" id="GO:0022857">
    <property type="term" value="F:transmembrane transporter activity"/>
    <property type="evidence" value="ECO:0007669"/>
    <property type="project" value="InterPro"/>
</dbReference>
<keyword evidence="6 9" id="KW-1133">Transmembrane helix</keyword>
<feature type="transmembrane region" description="Helical" evidence="9">
    <location>
        <begin position="162"/>
        <end position="181"/>
    </location>
</feature>
<feature type="compositionally biased region" description="Low complexity" evidence="8">
    <location>
        <begin position="1"/>
        <end position="29"/>
    </location>
</feature>
<reference evidence="10 11" key="1">
    <citation type="submission" date="2020-07" db="EMBL/GenBank/DDBJ databases">
        <title>Sequencing the genomes of 1000 actinobacteria strains.</title>
        <authorList>
            <person name="Klenk H.-P."/>
        </authorList>
    </citation>
    <scope>NUCLEOTIDE SEQUENCE [LARGE SCALE GENOMIC DNA]</scope>
    <source>
        <strain evidence="10 11">DSM 15475</strain>
    </source>
</reference>
<dbReference type="RefSeq" id="WP_179541018.1">
    <property type="nucleotide sequence ID" value="NZ_BAAALL010000004.1"/>
</dbReference>
<organism evidence="10 11">
    <name type="scientific">Nesterenkonia xinjiangensis</name>
    <dbReference type="NCBI Taxonomy" id="225327"/>
    <lineage>
        <taxon>Bacteria</taxon>
        <taxon>Bacillati</taxon>
        <taxon>Actinomycetota</taxon>
        <taxon>Actinomycetes</taxon>
        <taxon>Micrococcales</taxon>
        <taxon>Micrococcaceae</taxon>
        <taxon>Nesterenkonia</taxon>
    </lineage>
</organism>
<feature type="transmembrane region" description="Helical" evidence="9">
    <location>
        <begin position="235"/>
        <end position="257"/>
    </location>
</feature>
<keyword evidence="11" id="KW-1185">Reference proteome</keyword>
<dbReference type="InterPro" id="IPR000522">
    <property type="entry name" value="ABC_transptr_permease_BtuC"/>
</dbReference>
<feature type="region of interest" description="Disordered" evidence="8">
    <location>
        <begin position="1"/>
        <end position="42"/>
    </location>
</feature>
<evidence type="ECO:0000256" key="3">
    <source>
        <dbReference type="ARBA" id="ARBA00022448"/>
    </source>
</evidence>
<evidence type="ECO:0000313" key="11">
    <source>
        <dbReference type="Proteomes" id="UP000535437"/>
    </source>
</evidence>
<dbReference type="GO" id="GO:0033214">
    <property type="term" value="P:siderophore-iron import into cell"/>
    <property type="evidence" value="ECO:0007669"/>
    <property type="project" value="TreeGrafter"/>
</dbReference>
<feature type="compositionally biased region" description="Pro residues" evidence="8">
    <location>
        <begin position="30"/>
        <end position="39"/>
    </location>
</feature>
<evidence type="ECO:0000256" key="6">
    <source>
        <dbReference type="ARBA" id="ARBA00022989"/>
    </source>
</evidence>
<evidence type="ECO:0000313" key="10">
    <source>
        <dbReference type="EMBL" id="NYJ77548.1"/>
    </source>
</evidence>
<dbReference type="Gene3D" id="1.10.3470.10">
    <property type="entry name" value="ABC transporter involved in vitamin B12 uptake, BtuC"/>
    <property type="match status" value="1"/>
</dbReference>
<evidence type="ECO:0000256" key="4">
    <source>
        <dbReference type="ARBA" id="ARBA00022475"/>
    </source>
</evidence>
<evidence type="ECO:0000256" key="1">
    <source>
        <dbReference type="ARBA" id="ARBA00004651"/>
    </source>
</evidence>
<evidence type="ECO:0000256" key="2">
    <source>
        <dbReference type="ARBA" id="ARBA00007935"/>
    </source>
</evidence>
<dbReference type="EMBL" id="JACCFY010000001">
    <property type="protein sequence ID" value="NYJ77548.1"/>
    <property type="molecule type" value="Genomic_DNA"/>
</dbReference>
<protein>
    <submittedName>
        <fullName evidence="10">Iron complex transport system permease protein</fullName>
    </submittedName>
</protein>
<feature type="transmembrane region" description="Helical" evidence="9">
    <location>
        <begin position="51"/>
        <end position="71"/>
    </location>
</feature>
<feature type="transmembrane region" description="Helical" evidence="9">
    <location>
        <begin position="135"/>
        <end position="155"/>
    </location>
</feature>
<keyword evidence="5 9" id="KW-0812">Transmembrane</keyword>
<dbReference type="FunFam" id="1.10.3470.10:FF:000001">
    <property type="entry name" value="Vitamin B12 ABC transporter permease BtuC"/>
    <property type="match status" value="1"/>
</dbReference>
<sequence>MSTTRTSTIPRTSPSPSPSARRGAEASPSLSPPQSPAAPTPTTAFSAVRRSAALVALVIALAVAVLLSIAVGSKEIPLGTVLESFWSFDPTVDEHFIIREMRLPRATAGIAVGAALAVAGALIQALTRNPLADPGILGVSSGAAFFVALSVGVFGVTAVLGYVWFAFAGALVVTVAVYLIGSAGGGTPDPLRLTLAGVALGAVLAGITTGMVLLNPVAFDQMRQWNAGTIAGRGYDILLPVLPFLLIGLLLALSVAAPLNSIALGEDLAASLGTRIGLVRVAVIAAVTLLAGGATAIAGPILFVGLMVPHIARWITGPEQRWILAFSIVLGPLLLVVADTLGRVVMRPGELPVGIVTAFVGAPLLILLARRRKASRL</sequence>
<name>A0A7Z0GMC8_9MICC</name>
<dbReference type="AlphaFoldDB" id="A0A7Z0GMC8"/>
<evidence type="ECO:0000256" key="5">
    <source>
        <dbReference type="ARBA" id="ARBA00022692"/>
    </source>
</evidence>
<dbReference type="CDD" id="cd06550">
    <property type="entry name" value="TM_ABC_iron-siderophores_like"/>
    <property type="match status" value="1"/>
</dbReference>
<dbReference type="InterPro" id="IPR037294">
    <property type="entry name" value="ABC_BtuC-like"/>
</dbReference>
<keyword evidence="3" id="KW-0813">Transport</keyword>